<dbReference type="InterPro" id="IPR012808">
    <property type="entry name" value="CHP02453"/>
</dbReference>
<evidence type="ECO:0000313" key="1">
    <source>
        <dbReference type="EMBL" id="RGE64403.1"/>
    </source>
</evidence>
<dbReference type="Proteomes" id="UP000260812">
    <property type="component" value="Unassembled WGS sequence"/>
</dbReference>
<proteinExistence type="predicted"/>
<sequence length="219" mass="25882">MFEGFNESTIGYYQAIRKDNCKNTHKENKMLYFDGVKYPLEELYSELYRYFSKADGDLLGNKRQCISSAYNDARFCRDAPVKEYFYIRFKLDKVNKKNAPGFFFDASLTGYKFGLNIYNSDAKGMEKIREYILDNRNYAKGVIEKFNESGLLGVRGEKYKRACYPEEDVILREWLERRRISFVHEDELSDVFFGRDILECMLAAFDSVQDVYFMLKEAL</sequence>
<keyword evidence="2" id="KW-1185">Reference proteome</keyword>
<name>A0A3E3IBJ2_9FIRM</name>
<protein>
    <submittedName>
        <fullName evidence="1">DUF2461 family protein</fullName>
    </submittedName>
</protein>
<dbReference type="RefSeq" id="WP_117543981.1">
    <property type="nucleotide sequence ID" value="NZ_QVLV01000002.1"/>
</dbReference>
<reference evidence="1" key="1">
    <citation type="submission" date="2018-08" db="EMBL/GenBank/DDBJ databases">
        <title>A genome reference for cultivated species of the human gut microbiota.</title>
        <authorList>
            <person name="Zou Y."/>
            <person name="Xue W."/>
            <person name="Luo G."/>
        </authorList>
    </citation>
    <scope>NUCLEOTIDE SEQUENCE [LARGE SCALE GENOMIC DNA]</scope>
    <source>
        <strain evidence="1">TF05-5AC</strain>
    </source>
</reference>
<comment type="caution">
    <text evidence="1">The sequence shown here is derived from an EMBL/GenBank/DDBJ whole genome shotgun (WGS) entry which is preliminary data.</text>
</comment>
<organism evidence="1 2">
    <name type="scientific">Eisenbergiella massiliensis</name>
    <dbReference type="NCBI Taxonomy" id="1720294"/>
    <lineage>
        <taxon>Bacteria</taxon>
        <taxon>Bacillati</taxon>
        <taxon>Bacillota</taxon>
        <taxon>Clostridia</taxon>
        <taxon>Lachnospirales</taxon>
        <taxon>Lachnospiraceae</taxon>
        <taxon>Eisenbergiella</taxon>
    </lineage>
</organism>
<dbReference type="GeneID" id="97986249"/>
<evidence type="ECO:0000313" key="2">
    <source>
        <dbReference type="Proteomes" id="UP000260812"/>
    </source>
</evidence>
<dbReference type="Pfam" id="PF09365">
    <property type="entry name" value="DUF2461"/>
    <property type="match status" value="1"/>
</dbReference>
<dbReference type="AlphaFoldDB" id="A0A3E3IBJ2"/>
<gene>
    <name evidence="1" type="ORF">DXC51_04950</name>
</gene>
<accession>A0A3E3IBJ2</accession>
<dbReference type="EMBL" id="QVLV01000002">
    <property type="protein sequence ID" value="RGE64403.1"/>
    <property type="molecule type" value="Genomic_DNA"/>
</dbReference>